<name>A0A6M2ZJ96_9CAUD</name>
<accession>A0A6M2ZJ96</accession>
<organism evidence="1 2">
    <name type="scientific">Synechococcus phage S-SCSM1</name>
    <dbReference type="NCBI Taxonomy" id="2588487"/>
    <lineage>
        <taxon>Viruses</taxon>
        <taxon>Duplodnaviria</taxon>
        <taxon>Heunggongvirae</taxon>
        <taxon>Uroviricota</taxon>
        <taxon>Caudoviricetes</taxon>
        <taxon>Pantevenvirales</taxon>
        <taxon>Kyanoviridae</taxon>
        <taxon>Zhoulongquanvirus</taxon>
        <taxon>Zhoulongquanvirus esscess</taxon>
    </lineage>
</organism>
<proteinExistence type="predicted"/>
<evidence type="ECO:0000313" key="2">
    <source>
        <dbReference type="Proteomes" id="UP000515683"/>
    </source>
</evidence>
<protein>
    <submittedName>
        <fullName evidence="1">Uncharacterized protein</fullName>
    </submittedName>
</protein>
<evidence type="ECO:0000313" key="1">
    <source>
        <dbReference type="EMBL" id="QFG06485.1"/>
    </source>
</evidence>
<reference evidence="1" key="1">
    <citation type="submission" date="2019-04" db="EMBL/GenBank/DDBJ databases">
        <title>Genomic and proteomic characterization of cyanophage S-SCSM1 provides new insights into understanding the viral gene diversity and phage-host interactions.</title>
        <authorList>
            <person name="Wang Q."/>
            <person name="Xu Y."/>
            <person name="Jiao N."/>
            <person name="Zhang R."/>
        </authorList>
    </citation>
    <scope>NUCLEOTIDE SEQUENCE [LARGE SCALE GENOMIC DNA]</scope>
</reference>
<dbReference type="Proteomes" id="UP000515683">
    <property type="component" value="Segment"/>
</dbReference>
<dbReference type="EMBL" id="MK867354">
    <property type="protein sequence ID" value="QFG06485.1"/>
    <property type="molecule type" value="Genomic_DNA"/>
</dbReference>
<dbReference type="InterPro" id="IPR055718">
    <property type="entry name" value="DUF7294"/>
</dbReference>
<gene>
    <name evidence="1" type="ORF">SSCSM1_221</name>
</gene>
<keyword evidence="2" id="KW-1185">Reference proteome</keyword>
<dbReference type="Pfam" id="PF23966">
    <property type="entry name" value="DUF7294"/>
    <property type="match status" value="1"/>
</dbReference>
<sequence>MEEYVDSVLIDMSKRQFKLFSTQGDEKVVDCETYDQFMSVFKLVRDRVDEEMIFYTKPNVAV</sequence>